<evidence type="ECO:0000313" key="2">
    <source>
        <dbReference type="EMBL" id="CAF1590972.1"/>
    </source>
</evidence>
<sequence>MTTAVKTKGYPDVHSIENWKYTTTNNIKNFKDKDEAKRFISGTGRIWKLDTYANGELFITNLLKSIDELHGISTNGFEYTDDKGDTCYILFLIQLSPDGRSVQISHTQHKLTRSGARRNASDNVQIEESNAKQWLMQRACDELRLPEKTTKALMNPNCNANEHRPGKYTSSERKLSTSEVNRMTDMTETPRYFGEHQYSIMHKNRHGKQFFYGKQEVTTFCKHIEHSEEFLQYLTEQIQNVNQSKELVYEVQFSSQEFYILKIVVMPEKDIVHMFMRLETGSM</sequence>
<evidence type="ECO:0000313" key="7">
    <source>
        <dbReference type="Proteomes" id="UP000663824"/>
    </source>
</evidence>
<proteinExistence type="predicted"/>
<evidence type="ECO:0000313" key="5">
    <source>
        <dbReference type="EMBL" id="CAF4162507.1"/>
    </source>
</evidence>
<comment type="caution">
    <text evidence="4">The sequence shown here is derived from an EMBL/GenBank/DDBJ whole genome shotgun (WGS) entry which is preliminary data.</text>
</comment>
<feature type="region of interest" description="Disordered" evidence="1">
    <location>
        <begin position="153"/>
        <end position="178"/>
    </location>
</feature>
<evidence type="ECO:0000313" key="4">
    <source>
        <dbReference type="EMBL" id="CAF2064907.1"/>
    </source>
</evidence>
<evidence type="ECO:0000313" key="3">
    <source>
        <dbReference type="EMBL" id="CAF1681326.1"/>
    </source>
</evidence>
<dbReference type="Proteomes" id="UP000681967">
    <property type="component" value="Unassembled WGS sequence"/>
</dbReference>
<dbReference type="EMBL" id="CAJOBJ010021649">
    <property type="protein sequence ID" value="CAF4218586.1"/>
    <property type="molecule type" value="Genomic_DNA"/>
</dbReference>
<dbReference type="Proteomes" id="UP000663824">
    <property type="component" value="Unassembled WGS sequence"/>
</dbReference>
<dbReference type="EMBL" id="CAJNRE010007369">
    <property type="protein sequence ID" value="CAF2064907.1"/>
    <property type="molecule type" value="Genomic_DNA"/>
</dbReference>
<organism evidence="4 7">
    <name type="scientific">Rotaria magnacalcarata</name>
    <dbReference type="NCBI Taxonomy" id="392030"/>
    <lineage>
        <taxon>Eukaryota</taxon>
        <taxon>Metazoa</taxon>
        <taxon>Spiralia</taxon>
        <taxon>Gnathifera</taxon>
        <taxon>Rotifera</taxon>
        <taxon>Eurotatoria</taxon>
        <taxon>Bdelloidea</taxon>
        <taxon>Philodinida</taxon>
        <taxon>Philodinidae</taxon>
        <taxon>Rotaria</taxon>
    </lineage>
</organism>
<name>A0A816QQC3_9BILA</name>
<dbReference type="Proteomes" id="UP000663834">
    <property type="component" value="Unassembled WGS sequence"/>
</dbReference>
<dbReference type="EMBL" id="CAJNOV010016474">
    <property type="protein sequence ID" value="CAF1590972.1"/>
    <property type="molecule type" value="Genomic_DNA"/>
</dbReference>
<protein>
    <submittedName>
        <fullName evidence="4">Uncharacterized protein</fullName>
    </submittedName>
</protein>
<dbReference type="Proteomes" id="UP000681720">
    <property type="component" value="Unassembled WGS sequence"/>
</dbReference>
<feature type="compositionally biased region" description="Basic and acidic residues" evidence="1">
    <location>
        <begin position="161"/>
        <end position="176"/>
    </location>
</feature>
<accession>A0A816QQC3</accession>
<gene>
    <name evidence="5" type="ORF">BYL167_LOCUS22043</name>
    <name evidence="2" type="ORF">CJN711_LOCUS34042</name>
    <name evidence="6" type="ORF">GIL414_LOCUS22297</name>
    <name evidence="3" type="ORF">KQP761_LOCUS36690</name>
    <name evidence="4" type="ORF">MBJ925_LOCUS15625</name>
</gene>
<dbReference type="OrthoDB" id="10057001at2759"/>
<evidence type="ECO:0000313" key="6">
    <source>
        <dbReference type="EMBL" id="CAF4218586.1"/>
    </source>
</evidence>
<dbReference type="AlphaFoldDB" id="A0A816QQC3"/>
<dbReference type="EMBL" id="CAJOBH010011397">
    <property type="protein sequence ID" value="CAF4162507.1"/>
    <property type="molecule type" value="Genomic_DNA"/>
</dbReference>
<dbReference type="Proteomes" id="UP000663855">
    <property type="component" value="Unassembled WGS sequence"/>
</dbReference>
<evidence type="ECO:0000256" key="1">
    <source>
        <dbReference type="SAM" id="MobiDB-lite"/>
    </source>
</evidence>
<reference evidence="4" key="1">
    <citation type="submission" date="2021-02" db="EMBL/GenBank/DDBJ databases">
        <authorList>
            <person name="Nowell W R."/>
        </authorList>
    </citation>
    <scope>NUCLEOTIDE SEQUENCE</scope>
</reference>
<dbReference type="EMBL" id="CAJNOW010020756">
    <property type="protein sequence ID" value="CAF1681326.1"/>
    <property type="molecule type" value="Genomic_DNA"/>
</dbReference>